<dbReference type="EMBL" id="BARU01006475">
    <property type="protein sequence ID" value="GAH47338.1"/>
    <property type="molecule type" value="Genomic_DNA"/>
</dbReference>
<comment type="caution">
    <text evidence="1">The sequence shown here is derived from an EMBL/GenBank/DDBJ whole genome shotgun (WGS) entry which is preliminary data.</text>
</comment>
<accession>X1HPW2</accession>
<name>X1HPW2_9ZZZZ</name>
<reference evidence="1" key="1">
    <citation type="journal article" date="2014" name="Front. Microbiol.">
        <title>High frequency of phylogenetically diverse reductive dehalogenase-homologous genes in deep subseafloor sedimentary metagenomes.</title>
        <authorList>
            <person name="Kawai M."/>
            <person name="Futagami T."/>
            <person name="Toyoda A."/>
            <person name="Takaki Y."/>
            <person name="Nishi S."/>
            <person name="Hori S."/>
            <person name="Arai W."/>
            <person name="Tsubouchi T."/>
            <person name="Morono Y."/>
            <person name="Uchiyama I."/>
            <person name="Ito T."/>
            <person name="Fujiyama A."/>
            <person name="Inagaki F."/>
            <person name="Takami H."/>
        </authorList>
    </citation>
    <scope>NUCLEOTIDE SEQUENCE</scope>
    <source>
        <strain evidence="1">Expedition CK06-06</strain>
    </source>
</reference>
<gene>
    <name evidence="1" type="ORF">S03H2_12744</name>
</gene>
<feature type="non-terminal residue" evidence="1">
    <location>
        <position position="55"/>
    </location>
</feature>
<evidence type="ECO:0000313" key="1">
    <source>
        <dbReference type="EMBL" id="GAH47338.1"/>
    </source>
</evidence>
<organism evidence="1">
    <name type="scientific">marine sediment metagenome</name>
    <dbReference type="NCBI Taxonomy" id="412755"/>
    <lineage>
        <taxon>unclassified sequences</taxon>
        <taxon>metagenomes</taxon>
        <taxon>ecological metagenomes</taxon>
    </lineage>
</organism>
<dbReference type="AlphaFoldDB" id="X1HPW2"/>
<protein>
    <submittedName>
        <fullName evidence="1">Uncharacterized protein</fullName>
    </submittedName>
</protein>
<proteinExistence type="predicted"/>
<sequence length="55" mass="5723">MKAALARAEIPEDVRLQSLDTVDGLADAATHGVAHRAVPVLVDEASEQVTEGDAI</sequence>